<dbReference type="RefSeq" id="XP_056479550.1">
    <property type="nucleotide sequence ID" value="XM_056614509.1"/>
</dbReference>
<keyword evidence="2" id="KW-1185">Reference proteome</keyword>
<dbReference type="Proteomes" id="UP001149074">
    <property type="component" value="Unassembled WGS sequence"/>
</dbReference>
<reference evidence="1" key="2">
    <citation type="journal article" date="2023" name="IMA Fungus">
        <title>Comparative genomic study of the Penicillium genus elucidates a diverse pangenome and 15 lateral gene transfer events.</title>
        <authorList>
            <person name="Petersen C."/>
            <person name="Sorensen T."/>
            <person name="Nielsen M.R."/>
            <person name="Sondergaard T.E."/>
            <person name="Sorensen J.L."/>
            <person name="Fitzpatrick D.A."/>
            <person name="Frisvad J.C."/>
            <person name="Nielsen K.L."/>
        </authorList>
    </citation>
    <scope>NUCLEOTIDE SEQUENCE</scope>
    <source>
        <strain evidence="1">IBT 30761</strain>
    </source>
</reference>
<dbReference type="EMBL" id="JAPQKI010000002">
    <property type="protein sequence ID" value="KAJ5111480.1"/>
    <property type="molecule type" value="Genomic_DNA"/>
</dbReference>
<accession>A0A9W9KMB7</accession>
<dbReference type="GeneID" id="81353488"/>
<name>A0A9W9KMB7_9EURO</name>
<dbReference type="AlphaFoldDB" id="A0A9W9KMB7"/>
<gene>
    <name evidence="1" type="ORF">N7532_002015</name>
</gene>
<reference evidence="1" key="1">
    <citation type="submission" date="2022-11" db="EMBL/GenBank/DDBJ databases">
        <authorList>
            <person name="Petersen C."/>
        </authorList>
    </citation>
    <scope>NUCLEOTIDE SEQUENCE</scope>
    <source>
        <strain evidence="1">IBT 30761</strain>
    </source>
</reference>
<proteinExistence type="predicted"/>
<evidence type="ECO:0000313" key="1">
    <source>
        <dbReference type="EMBL" id="KAJ5111480.1"/>
    </source>
</evidence>
<evidence type="ECO:0000313" key="2">
    <source>
        <dbReference type="Proteomes" id="UP001149074"/>
    </source>
</evidence>
<organism evidence="1 2">
    <name type="scientific">Penicillium argentinense</name>
    <dbReference type="NCBI Taxonomy" id="1131581"/>
    <lineage>
        <taxon>Eukaryota</taxon>
        <taxon>Fungi</taxon>
        <taxon>Dikarya</taxon>
        <taxon>Ascomycota</taxon>
        <taxon>Pezizomycotina</taxon>
        <taxon>Eurotiomycetes</taxon>
        <taxon>Eurotiomycetidae</taxon>
        <taxon>Eurotiales</taxon>
        <taxon>Aspergillaceae</taxon>
        <taxon>Penicillium</taxon>
    </lineage>
</organism>
<protein>
    <submittedName>
        <fullName evidence="1">Uncharacterized protein</fullName>
    </submittedName>
</protein>
<comment type="caution">
    <text evidence="1">The sequence shown here is derived from an EMBL/GenBank/DDBJ whole genome shotgun (WGS) entry which is preliminary data.</text>
</comment>
<sequence>MCKRRTCELLYSPDALPLFYWRCRSIRTPACSRSSGWNGNCTEAEPLE</sequence>